<dbReference type="EMBL" id="GISG01143862">
    <property type="protein sequence ID" value="MBA4645841.1"/>
    <property type="molecule type" value="Transcribed_RNA"/>
</dbReference>
<dbReference type="PANTHER" id="PTHR45966">
    <property type="entry name" value="GDSL-LIKE LIPASE/ACYLHYDROLASE"/>
    <property type="match status" value="1"/>
</dbReference>
<keyword evidence="1" id="KW-0732">Signal</keyword>
<name>A0A7C9DL13_OPUST</name>
<dbReference type="InterPro" id="IPR036514">
    <property type="entry name" value="SGNH_hydro_sf"/>
</dbReference>
<reference evidence="2" key="1">
    <citation type="journal article" date="2013" name="J. Plant Res.">
        <title>Effect of fungi and light on seed germination of three Opuntia species from semiarid lands of central Mexico.</title>
        <authorList>
            <person name="Delgado-Sanchez P."/>
            <person name="Jimenez-Bremont J.F."/>
            <person name="Guerrero-Gonzalez Mde L."/>
            <person name="Flores J."/>
        </authorList>
    </citation>
    <scope>NUCLEOTIDE SEQUENCE</scope>
    <source>
        <tissue evidence="2">Cladode</tissue>
    </source>
</reference>
<dbReference type="InterPro" id="IPR044552">
    <property type="entry name" value="GLIP1-5/GLL25"/>
</dbReference>
<evidence type="ECO:0000256" key="1">
    <source>
        <dbReference type="ARBA" id="ARBA00022729"/>
    </source>
</evidence>
<dbReference type="Gene3D" id="3.40.50.1110">
    <property type="entry name" value="SGNH hydrolase"/>
    <property type="match status" value="1"/>
</dbReference>
<proteinExistence type="predicted"/>
<evidence type="ECO:0000313" key="2">
    <source>
        <dbReference type="EMBL" id="MBA4645841.1"/>
    </source>
</evidence>
<dbReference type="AlphaFoldDB" id="A0A7C9DL13"/>
<protein>
    <submittedName>
        <fullName evidence="2">Uncharacterized protein</fullName>
    </submittedName>
</protein>
<sequence length="101" mass="11266">MNLEIDEWKLTGFKETQIASCGSGEFNGDFTCQKKDRNFTVCSDPSDCLWFDGGHPTEEANRQFSEEFTGGSANLVAPYNLRLSLTCINEVLLIGCLVKDF</sequence>
<dbReference type="PANTHER" id="PTHR45966:SF1">
    <property type="entry name" value="GDSL ESTERASE_LIPASE 1-RELATED"/>
    <property type="match status" value="1"/>
</dbReference>
<organism evidence="2">
    <name type="scientific">Opuntia streptacantha</name>
    <name type="common">Prickly pear cactus</name>
    <name type="synonym">Opuntia cardona</name>
    <dbReference type="NCBI Taxonomy" id="393608"/>
    <lineage>
        <taxon>Eukaryota</taxon>
        <taxon>Viridiplantae</taxon>
        <taxon>Streptophyta</taxon>
        <taxon>Embryophyta</taxon>
        <taxon>Tracheophyta</taxon>
        <taxon>Spermatophyta</taxon>
        <taxon>Magnoliopsida</taxon>
        <taxon>eudicotyledons</taxon>
        <taxon>Gunneridae</taxon>
        <taxon>Pentapetalae</taxon>
        <taxon>Caryophyllales</taxon>
        <taxon>Cactineae</taxon>
        <taxon>Cactaceae</taxon>
        <taxon>Opuntioideae</taxon>
        <taxon>Opuntia</taxon>
    </lineage>
</organism>
<accession>A0A7C9DL13</accession>
<dbReference type="GO" id="GO:0016298">
    <property type="term" value="F:lipase activity"/>
    <property type="evidence" value="ECO:0007669"/>
    <property type="project" value="TreeGrafter"/>
</dbReference>
<reference evidence="2" key="2">
    <citation type="submission" date="2020-07" db="EMBL/GenBank/DDBJ databases">
        <authorList>
            <person name="Vera ALvarez R."/>
            <person name="Arias-Moreno D.M."/>
            <person name="Jimenez-Jacinto V."/>
            <person name="Jimenez-Bremont J.F."/>
            <person name="Swaminathan K."/>
            <person name="Moose S.P."/>
            <person name="Guerrero-Gonzalez M.L."/>
            <person name="Marino-Ramirez L."/>
            <person name="Landsman D."/>
            <person name="Rodriguez-Kessler M."/>
            <person name="Delgado-Sanchez P."/>
        </authorList>
    </citation>
    <scope>NUCLEOTIDE SEQUENCE</scope>
    <source>
        <tissue evidence="2">Cladode</tissue>
    </source>
</reference>